<dbReference type="Gene3D" id="3.20.20.150">
    <property type="entry name" value="Divalent-metal-dependent TIM barrel enzymes"/>
    <property type="match status" value="1"/>
</dbReference>
<dbReference type="PANTHER" id="PTHR42194">
    <property type="entry name" value="UPF0276 PROTEIN HI_1600"/>
    <property type="match status" value="1"/>
</dbReference>
<accession>A0ABN8DBN5</accession>
<evidence type="ECO:0000313" key="2">
    <source>
        <dbReference type="Proteomes" id="UP000838160"/>
    </source>
</evidence>
<comment type="caution">
    <text evidence="1">The sequence shown here is derived from an EMBL/GenBank/DDBJ whole genome shotgun (WGS) entry which is preliminary data.</text>
</comment>
<dbReference type="InterPro" id="IPR007801">
    <property type="entry name" value="MbnB/TglH/ChrH"/>
</dbReference>
<name>A0ABN8DBN5_9VIBR</name>
<gene>
    <name evidence="1" type="ORF">VHP8226_00019</name>
</gene>
<dbReference type="Pfam" id="PF05114">
    <property type="entry name" value="MbnB_TglH_ChrH"/>
    <property type="match status" value="1"/>
</dbReference>
<protein>
    <submittedName>
        <fullName evidence="1">Uncharacterized protein</fullName>
    </submittedName>
</protein>
<evidence type="ECO:0000313" key="1">
    <source>
        <dbReference type="EMBL" id="CAH0524226.1"/>
    </source>
</evidence>
<dbReference type="Proteomes" id="UP000838160">
    <property type="component" value="Unassembled WGS sequence"/>
</dbReference>
<dbReference type="PANTHER" id="PTHR42194:SF1">
    <property type="entry name" value="UPF0276 PROTEIN HI_1600"/>
    <property type="match status" value="1"/>
</dbReference>
<dbReference type="SUPFAM" id="SSF51658">
    <property type="entry name" value="Xylose isomerase-like"/>
    <property type="match status" value="1"/>
</dbReference>
<sequence length="284" mass="32599">MTDPLAENFVGVGLREPHLDFFRSHPNAASWLEIHSENYFTPDSHRHQSLLAIREQTEISCHGIGLSLGSVSNVSQFHLNQLKSLIDVIDPMFISDHLSWSEFGGHYYNDLLPLPYTEEALKIFCRNVEQVQDALKQNILIENPSSYLRFEHSQIPEWQFLAEVQSRTDCRLLLDLNNVHVSCFNHNYEPQQYLSAIDPSTVDEIHLAGFTKKPLDKGEIWIDTHNQPVSDEVWSLYSNWVNQHGPIATLIEWDTDIPEPQILLDEASKAQSLLAQLPHLKQRA</sequence>
<organism evidence="1 2">
    <name type="scientific">Vibrio hippocampi</name>
    <dbReference type="NCBI Taxonomy" id="654686"/>
    <lineage>
        <taxon>Bacteria</taxon>
        <taxon>Pseudomonadati</taxon>
        <taxon>Pseudomonadota</taxon>
        <taxon>Gammaproteobacteria</taxon>
        <taxon>Vibrionales</taxon>
        <taxon>Vibrionaceae</taxon>
        <taxon>Vibrio</taxon>
    </lineage>
</organism>
<dbReference type="RefSeq" id="WP_237483152.1">
    <property type="nucleotide sequence ID" value="NZ_CAKLCM010000001.1"/>
</dbReference>
<keyword evidence="2" id="KW-1185">Reference proteome</keyword>
<dbReference type="NCBIfam" id="NF003818">
    <property type="entry name" value="PRK05409.1"/>
    <property type="match status" value="1"/>
</dbReference>
<proteinExistence type="predicted"/>
<reference evidence="1" key="1">
    <citation type="submission" date="2021-12" db="EMBL/GenBank/DDBJ databases">
        <authorList>
            <person name="Rodrigo-Torres L."/>
            <person name="Arahal R. D."/>
            <person name="Lucena T."/>
        </authorList>
    </citation>
    <scope>NUCLEOTIDE SEQUENCE</scope>
    <source>
        <strain evidence="1">CECT 8226</strain>
    </source>
</reference>
<dbReference type="InterPro" id="IPR036237">
    <property type="entry name" value="Xyl_isomerase-like_sf"/>
</dbReference>
<dbReference type="EMBL" id="CAKLCM010000001">
    <property type="protein sequence ID" value="CAH0524226.1"/>
    <property type="molecule type" value="Genomic_DNA"/>
</dbReference>